<reference evidence="5 6" key="1">
    <citation type="journal article" date="2007" name="Science">
        <title>The Chlamydomonas genome reveals the evolution of key animal and plant functions.</title>
        <authorList>
            <person name="Merchant S.S."/>
            <person name="Prochnik S.E."/>
            <person name="Vallon O."/>
            <person name="Harris E.H."/>
            <person name="Karpowicz S.J."/>
            <person name="Witman G.B."/>
            <person name="Terry A."/>
            <person name="Salamov A."/>
            <person name="Fritz-Laylin L.K."/>
            <person name="Marechal-Drouard L."/>
            <person name="Marshall W.F."/>
            <person name="Qu L.H."/>
            <person name="Nelson D.R."/>
            <person name="Sanderfoot A.A."/>
            <person name="Spalding M.H."/>
            <person name="Kapitonov V.V."/>
            <person name="Ren Q."/>
            <person name="Ferris P."/>
            <person name="Lindquist E."/>
            <person name="Shapiro H."/>
            <person name="Lucas S.M."/>
            <person name="Grimwood J."/>
            <person name="Schmutz J."/>
            <person name="Cardol P."/>
            <person name="Cerutti H."/>
            <person name="Chanfreau G."/>
            <person name="Chen C.L."/>
            <person name="Cognat V."/>
            <person name="Croft M.T."/>
            <person name="Dent R."/>
            <person name="Dutcher S."/>
            <person name="Fernandez E."/>
            <person name="Fukuzawa H."/>
            <person name="Gonzalez-Ballester D."/>
            <person name="Gonzalez-Halphen D."/>
            <person name="Hallmann A."/>
            <person name="Hanikenne M."/>
            <person name="Hippler M."/>
            <person name="Inwood W."/>
            <person name="Jabbari K."/>
            <person name="Kalanon M."/>
            <person name="Kuras R."/>
            <person name="Lefebvre P.A."/>
            <person name="Lemaire S.D."/>
            <person name="Lobanov A.V."/>
            <person name="Lohr M."/>
            <person name="Manuell A."/>
            <person name="Meier I."/>
            <person name="Mets L."/>
            <person name="Mittag M."/>
            <person name="Mittelmeier T."/>
            <person name="Moroney J.V."/>
            <person name="Moseley J."/>
            <person name="Napoli C."/>
            <person name="Nedelcu A.M."/>
            <person name="Niyogi K."/>
            <person name="Novoselov S.V."/>
            <person name="Paulsen I.T."/>
            <person name="Pazour G."/>
            <person name="Purton S."/>
            <person name="Ral J.P."/>
            <person name="Riano-Pachon D.M."/>
            <person name="Riekhof W."/>
            <person name="Rymarquis L."/>
            <person name="Schroda M."/>
            <person name="Stern D."/>
            <person name="Umen J."/>
            <person name="Willows R."/>
            <person name="Wilson N."/>
            <person name="Zimmer S.L."/>
            <person name="Allmer J."/>
            <person name="Balk J."/>
            <person name="Bisova K."/>
            <person name="Chen C.J."/>
            <person name="Elias M."/>
            <person name="Gendler K."/>
            <person name="Hauser C."/>
            <person name="Lamb M.R."/>
            <person name="Ledford H."/>
            <person name="Long J.C."/>
            <person name="Minagawa J."/>
            <person name="Page M.D."/>
            <person name="Pan J."/>
            <person name="Pootakham W."/>
            <person name="Roje S."/>
            <person name="Rose A."/>
            <person name="Stahlberg E."/>
            <person name="Terauchi A.M."/>
            <person name="Yang P."/>
            <person name="Ball S."/>
            <person name="Bowler C."/>
            <person name="Dieckmann C.L."/>
            <person name="Gladyshev V.N."/>
            <person name="Green P."/>
            <person name="Jorgensen R."/>
            <person name="Mayfield S."/>
            <person name="Mueller-Roeber B."/>
            <person name="Rajamani S."/>
            <person name="Sayre R.T."/>
            <person name="Brokstein P."/>
            <person name="Dubchak I."/>
            <person name="Goodstein D."/>
            <person name="Hornick L."/>
            <person name="Huang Y.W."/>
            <person name="Jhaveri J."/>
            <person name="Luo Y."/>
            <person name="Martinez D."/>
            <person name="Ngau W.C."/>
            <person name="Otillar B."/>
            <person name="Poliakov A."/>
            <person name="Porter A."/>
            <person name="Szajkowski L."/>
            <person name="Werner G."/>
            <person name="Zhou K."/>
            <person name="Grigoriev I.V."/>
            <person name="Rokhsar D.S."/>
            <person name="Grossman A.R."/>
        </authorList>
    </citation>
    <scope>NUCLEOTIDE SEQUENCE [LARGE SCALE GENOMIC DNA]</scope>
    <source>
        <strain evidence="6">CC-503</strain>
    </source>
</reference>
<evidence type="ECO:0000313" key="5">
    <source>
        <dbReference type="EMBL" id="PNW82910.1"/>
    </source>
</evidence>
<feature type="region of interest" description="Disordered" evidence="3">
    <location>
        <begin position="80"/>
        <end position="121"/>
    </location>
</feature>
<dbReference type="RefSeq" id="XP_042924274.1">
    <property type="nucleotide sequence ID" value="XM_043063568.1"/>
</dbReference>
<dbReference type="Proteomes" id="UP000006906">
    <property type="component" value="Chromosome 6"/>
</dbReference>
<keyword evidence="6" id="KW-1185">Reference proteome</keyword>
<dbReference type="PANTHER" id="PTHR20953">
    <property type="entry name" value="KINASE-RELATED"/>
    <property type="match status" value="1"/>
</dbReference>
<dbReference type="PANTHER" id="PTHR20953:SF13">
    <property type="entry name" value="EXPRESSED PROTEIN"/>
    <property type="match status" value="1"/>
</dbReference>
<evidence type="ECO:0000256" key="2">
    <source>
        <dbReference type="ARBA" id="ARBA00022840"/>
    </source>
</evidence>
<evidence type="ECO:0000259" key="4">
    <source>
        <dbReference type="SMART" id="SM00382"/>
    </source>
</evidence>
<feature type="compositionally biased region" description="Low complexity" evidence="3">
    <location>
        <begin position="855"/>
        <end position="865"/>
    </location>
</feature>
<dbReference type="SUPFAM" id="SSF52540">
    <property type="entry name" value="P-loop containing nucleoside triphosphate hydrolases"/>
    <property type="match status" value="1"/>
</dbReference>
<name>A0A2K3DQV3_CHLRE</name>
<dbReference type="AlphaFoldDB" id="A0A2K3DQV3"/>
<evidence type="ECO:0000256" key="3">
    <source>
        <dbReference type="SAM" id="MobiDB-lite"/>
    </source>
</evidence>
<feature type="region of interest" description="Disordered" evidence="3">
    <location>
        <begin position="854"/>
        <end position="887"/>
    </location>
</feature>
<feature type="compositionally biased region" description="Gly residues" evidence="3">
    <location>
        <begin position="873"/>
        <end position="884"/>
    </location>
</feature>
<dbReference type="EMBL" id="CM008967">
    <property type="protein sequence ID" value="PNW82910.1"/>
    <property type="molecule type" value="Genomic_DNA"/>
</dbReference>
<feature type="compositionally biased region" description="Low complexity" evidence="3">
    <location>
        <begin position="108"/>
        <end position="121"/>
    </location>
</feature>
<evidence type="ECO:0000313" key="6">
    <source>
        <dbReference type="Proteomes" id="UP000006906"/>
    </source>
</evidence>
<dbReference type="GeneID" id="5717000"/>
<dbReference type="InParanoid" id="A0A2K3DQV3"/>
<dbReference type="InterPro" id="IPR045735">
    <property type="entry name" value="Spore_III_AA_AAA+_ATPase"/>
</dbReference>
<dbReference type="InterPro" id="IPR027417">
    <property type="entry name" value="P-loop_NTPase"/>
</dbReference>
<dbReference type="PaxDb" id="3055-EDP05169"/>
<dbReference type="KEGG" id="cre:CHLRE_06g299200v5"/>
<dbReference type="OrthoDB" id="550661at2759"/>
<feature type="domain" description="AAA+ ATPase" evidence="4">
    <location>
        <begin position="646"/>
        <end position="777"/>
    </location>
</feature>
<protein>
    <recommendedName>
        <fullName evidence="4">AAA+ ATPase domain-containing protein</fullName>
    </recommendedName>
</protein>
<dbReference type="Gramene" id="PNW82910">
    <property type="protein sequence ID" value="PNW82910"/>
    <property type="gene ID" value="CHLRE_06g299200v5"/>
</dbReference>
<feature type="compositionally biased region" description="Low complexity" evidence="3">
    <location>
        <begin position="80"/>
        <end position="95"/>
    </location>
</feature>
<sequence>MRVGDVRAGVRSECGNSPWVADWSRLLFLLGTSGVLQVFKSQGDNYVRLSSRYLDVPAELAYSRLLHATSPDARIAALSTGASAAPTGPAAPAPAQTRSRRGARRGARGAPGPRGTARAPIFDFGAPAPGFGYAAARPPEAVFFEGGWEDDEQGDGDGYSDGGYEDGDGGYMDGGYGDGDGGYINGGYGDGDGGHMDGGYGDGDGGYSDDAYRDGDGGFSDDEYGDAACAPPSLPQLLAAGPLRLCIGGDGRARVLWGVEAHEEVGARGAGEAAGGSGGTDQQGGSSRDADTGCPDDEASLMQMLPDRLRDHVLSAAGERRRASAMAAAPPGGASASRSSSTCSWLVVDVAVDEGRPVQVTFADGTKTRLPAGVQVCIGEALAALHSYARDCARRQQLERRQLLGGHGGGGAGGGAGGAIDVEEDLGAQAYERLWKRARLASTVVVEGAAAGGMAAAPVAAADRGADGEEDDGTAAGADEWHDFQDEVAEADAELFGTPVGGASASAATGAGAGAGVGAGTGNGMSGRTGSEVAARRGAVGGEDGGGGGGGEGGWALQAARAASAFDSANRCCPPGTLHRISAVREPGSGAVVGLTYRLGRHVPGVAAALADVLSDLAGRGQACRRGGARATGAGGGGQTAAATSLAGSLLLLGRPGAGKTTLLRDIARFLADDLGLSVVVVDTSNEIAGGDAVPHSCIGSARRLKVGRRDQLQAVMLEAVQNHGPQVVVVDELGSRQEAEAARSISQRGVMLVATAHGTDLRSIMGNPDLNSLVGGMQTVILGDAAAGAAQGGAKTRTERRGEPTFRCLVEVHGAGVLRLRPDVAASVDALLGNDKGISGSLGMAHAAGGGLERGAAAQQPQQHPRAEGRPWGRGGGGVGRGGALPQQFSCGSGHAVQAPGNLMVVYASGAAGGSQGEGGRAGWEAGQEVMLPPMEQLRWTGAAAGGGSGNGGAEGGGSRGCKEMCVRLLLPGDSST</sequence>
<dbReference type="ExpressionAtlas" id="A0A2K3DQV3">
    <property type="expression patterns" value="baseline"/>
</dbReference>
<dbReference type="SMART" id="SM00382">
    <property type="entry name" value="AAA"/>
    <property type="match status" value="1"/>
</dbReference>
<keyword evidence="2" id="KW-0067">ATP-binding</keyword>
<evidence type="ECO:0000256" key="1">
    <source>
        <dbReference type="ARBA" id="ARBA00022741"/>
    </source>
</evidence>
<keyword evidence="1" id="KW-0547">Nucleotide-binding</keyword>
<dbReference type="GO" id="GO:0005524">
    <property type="term" value="F:ATP binding"/>
    <property type="evidence" value="ECO:0007669"/>
    <property type="project" value="UniProtKB-KW"/>
</dbReference>
<feature type="compositionally biased region" description="Gly residues" evidence="3">
    <location>
        <begin position="268"/>
        <end position="282"/>
    </location>
</feature>
<dbReference type="InterPro" id="IPR003593">
    <property type="entry name" value="AAA+_ATPase"/>
</dbReference>
<feature type="compositionally biased region" description="Basic residues" evidence="3">
    <location>
        <begin position="98"/>
        <end position="107"/>
    </location>
</feature>
<proteinExistence type="predicted"/>
<gene>
    <name evidence="5" type="ORF">CHLRE_06g299200v5</name>
</gene>
<dbReference type="Gene3D" id="3.40.50.300">
    <property type="entry name" value="P-loop containing nucleotide triphosphate hydrolases"/>
    <property type="match status" value="1"/>
</dbReference>
<organism evidence="5 6">
    <name type="scientific">Chlamydomonas reinhardtii</name>
    <name type="common">Chlamydomonas smithii</name>
    <dbReference type="NCBI Taxonomy" id="3055"/>
    <lineage>
        <taxon>Eukaryota</taxon>
        <taxon>Viridiplantae</taxon>
        <taxon>Chlorophyta</taxon>
        <taxon>core chlorophytes</taxon>
        <taxon>Chlorophyceae</taxon>
        <taxon>CS clade</taxon>
        <taxon>Chlamydomonadales</taxon>
        <taxon>Chlamydomonadaceae</taxon>
        <taxon>Chlamydomonas</taxon>
    </lineage>
</organism>
<feature type="region of interest" description="Disordered" evidence="3">
    <location>
        <begin position="267"/>
        <end position="299"/>
    </location>
</feature>
<accession>A0A2K3DQV3</accession>
<dbReference type="Pfam" id="PF19568">
    <property type="entry name" value="Spore_III_AA"/>
    <property type="match status" value="1"/>
</dbReference>